<feature type="compositionally biased region" description="Low complexity" evidence="1">
    <location>
        <begin position="1"/>
        <end position="18"/>
    </location>
</feature>
<evidence type="ECO:0000256" key="1">
    <source>
        <dbReference type="SAM" id="MobiDB-lite"/>
    </source>
</evidence>
<feature type="compositionally biased region" description="Low complexity" evidence="1">
    <location>
        <begin position="397"/>
        <end position="409"/>
    </location>
</feature>
<feature type="compositionally biased region" description="Basic and acidic residues" evidence="1">
    <location>
        <begin position="96"/>
        <end position="106"/>
    </location>
</feature>
<dbReference type="OrthoDB" id="546393at2759"/>
<accession>A0A2K3CTS0</accession>
<proteinExistence type="predicted"/>
<evidence type="ECO:0000313" key="2">
    <source>
        <dbReference type="EMBL" id="PNW71673.1"/>
    </source>
</evidence>
<feature type="region of interest" description="Disordered" evidence="1">
    <location>
        <begin position="499"/>
        <end position="520"/>
    </location>
</feature>
<evidence type="ECO:0000313" key="3">
    <source>
        <dbReference type="Proteomes" id="UP000006906"/>
    </source>
</evidence>
<dbReference type="OMA" id="WAKHVSA"/>
<feature type="region of interest" description="Disordered" evidence="1">
    <location>
        <begin position="59"/>
        <end position="121"/>
    </location>
</feature>
<dbReference type="GeneID" id="5727028"/>
<dbReference type="EMBL" id="CM008977">
    <property type="protein sequence ID" value="PNW71673.1"/>
    <property type="molecule type" value="Genomic_DNA"/>
</dbReference>
<dbReference type="Gramene" id="PNW71673">
    <property type="protein sequence ID" value="PNW71673"/>
    <property type="gene ID" value="CHLRE_16g664100v5"/>
</dbReference>
<dbReference type="AlphaFoldDB" id="A0A2K3CTS0"/>
<organism evidence="2 3">
    <name type="scientific">Chlamydomonas reinhardtii</name>
    <name type="common">Chlamydomonas smithii</name>
    <dbReference type="NCBI Taxonomy" id="3055"/>
    <lineage>
        <taxon>Eukaryota</taxon>
        <taxon>Viridiplantae</taxon>
        <taxon>Chlorophyta</taxon>
        <taxon>core chlorophytes</taxon>
        <taxon>Chlorophyceae</taxon>
        <taxon>CS clade</taxon>
        <taxon>Chlamydomonadales</taxon>
        <taxon>Chlamydomonadaceae</taxon>
        <taxon>Chlamydomonas</taxon>
    </lineage>
</organism>
<feature type="region of interest" description="Disordered" evidence="1">
    <location>
        <begin position="133"/>
        <end position="177"/>
    </location>
</feature>
<name>A0A2K3CTS0_CHLRE</name>
<dbReference type="PaxDb" id="3055-EDO97452"/>
<feature type="region of interest" description="Disordered" evidence="1">
    <location>
        <begin position="1"/>
        <end position="45"/>
    </location>
</feature>
<gene>
    <name evidence="2" type="ORF">CHLRE_16g664100v5</name>
</gene>
<feature type="region of interest" description="Disordered" evidence="1">
    <location>
        <begin position="388"/>
        <end position="411"/>
    </location>
</feature>
<feature type="compositionally biased region" description="Basic and acidic residues" evidence="1">
    <location>
        <begin position="30"/>
        <end position="39"/>
    </location>
</feature>
<dbReference type="Proteomes" id="UP000006906">
    <property type="component" value="Chromosome 16"/>
</dbReference>
<dbReference type="InParanoid" id="A0A2K3CTS0"/>
<dbReference type="KEGG" id="cre:CHLRE_16g664100v5"/>
<feature type="compositionally biased region" description="Low complexity" evidence="1">
    <location>
        <begin position="499"/>
        <end position="518"/>
    </location>
</feature>
<feature type="region of interest" description="Disordered" evidence="1">
    <location>
        <begin position="189"/>
        <end position="211"/>
    </location>
</feature>
<sequence>MKPSNTRRSTSLLRGSSRARQRSSTPSSRRLSDLTERPAWDATSSNLDKLKLSAEELERRKASRVSKHRPVPSAADTKHDFVAAWARTSSASTLRPDPDAERDQDTARTPQAEPMGRPLPAIDYGSVVESLRRSPAAGRATALASGPRQDVDESRHSKDAAGSQSMNGAAGGATRTPADTASLDVTLAPAATPSGQDSPATIGFPQRPTASQHAFGVGAHDVGSGLHRTGHVDIIPAALRPRFHAADTTTIISCSDREDEQEDEGAEEPSPSADACDTMTAAFEEALFGQQLVPTAAANANAVRGAWPSAAPISHASDDVERRLRALEACIASTSSDVSVAEVAELRGELRKVQLDNAKLRQELATFSTHASALLTQLQAQVQQLLRGSGGGGGGATASTSASLASQARPQGLAQQAPPLVAVASVSSITSQPATAPQYSQQQLPTFARRNIFTDIPDVPSLRPASMGGDVLRGGGGPVIGLAADSGTRIAGAAVATAASPRPAAMTPGSSGPSAAPAPYAPRPVPLNNVEDADVALPSFAMFRRSTGAAAFTASRPTPAPSTAYDASAAQSPLAGAYGAAMPVAAGLGSDAAASTSIAQRSFPSAFQPRNLSGTVARAGPSTAPGGAMLTGEQRGGATAAGMFAAAMAAEAASAASGGAYAAALAASAASAAATGSGPAAVELARSHAGLPQPLVFSVGQEFRSVRASGLAAHDSMSLSAHVAAAAAARGKSSFAR</sequence>
<feature type="compositionally biased region" description="Basic and acidic residues" evidence="1">
    <location>
        <begin position="149"/>
        <end position="159"/>
    </location>
</feature>
<keyword evidence="3" id="KW-1185">Reference proteome</keyword>
<protein>
    <submittedName>
        <fullName evidence="2">Uncharacterized protein</fullName>
    </submittedName>
</protein>
<feature type="compositionally biased region" description="Basic residues" evidence="1">
    <location>
        <begin position="61"/>
        <end position="70"/>
    </location>
</feature>
<dbReference type="RefSeq" id="XP_001701456.2">
    <property type="nucleotide sequence ID" value="XM_001701404.2"/>
</dbReference>
<reference evidence="2 3" key="1">
    <citation type="journal article" date="2007" name="Science">
        <title>The Chlamydomonas genome reveals the evolution of key animal and plant functions.</title>
        <authorList>
            <person name="Merchant S.S."/>
            <person name="Prochnik S.E."/>
            <person name="Vallon O."/>
            <person name="Harris E.H."/>
            <person name="Karpowicz S.J."/>
            <person name="Witman G.B."/>
            <person name="Terry A."/>
            <person name="Salamov A."/>
            <person name="Fritz-Laylin L.K."/>
            <person name="Marechal-Drouard L."/>
            <person name="Marshall W.F."/>
            <person name="Qu L.H."/>
            <person name="Nelson D.R."/>
            <person name="Sanderfoot A.A."/>
            <person name="Spalding M.H."/>
            <person name="Kapitonov V.V."/>
            <person name="Ren Q."/>
            <person name="Ferris P."/>
            <person name="Lindquist E."/>
            <person name="Shapiro H."/>
            <person name="Lucas S.M."/>
            <person name="Grimwood J."/>
            <person name="Schmutz J."/>
            <person name="Cardol P."/>
            <person name="Cerutti H."/>
            <person name="Chanfreau G."/>
            <person name="Chen C.L."/>
            <person name="Cognat V."/>
            <person name="Croft M.T."/>
            <person name="Dent R."/>
            <person name="Dutcher S."/>
            <person name="Fernandez E."/>
            <person name="Fukuzawa H."/>
            <person name="Gonzalez-Ballester D."/>
            <person name="Gonzalez-Halphen D."/>
            <person name="Hallmann A."/>
            <person name="Hanikenne M."/>
            <person name="Hippler M."/>
            <person name="Inwood W."/>
            <person name="Jabbari K."/>
            <person name="Kalanon M."/>
            <person name="Kuras R."/>
            <person name="Lefebvre P.A."/>
            <person name="Lemaire S.D."/>
            <person name="Lobanov A.V."/>
            <person name="Lohr M."/>
            <person name="Manuell A."/>
            <person name="Meier I."/>
            <person name="Mets L."/>
            <person name="Mittag M."/>
            <person name="Mittelmeier T."/>
            <person name="Moroney J.V."/>
            <person name="Moseley J."/>
            <person name="Napoli C."/>
            <person name="Nedelcu A.M."/>
            <person name="Niyogi K."/>
            <person name="Novoselov S.V."/>
            <person name="Paulsen I.T."/>
            <person name="Pazour G."/>
            <person name="Purton S."/>
            <person name="Ral J.P."/>
            <person name="Riano-Pachon D.M."/>
            <person name="Riekhof W."/>
            <person name="Rymarquis L."/>
            <person name="Schroda M."/>
            <person name="Stern D."/>
            <person name="Umen J."/>
            <person name="Willows R."/>
            <person name="Wilson N."/>
            <person name="Zimmer S.L."/>
            <person name="Allmer J."/>
            <person name="Balk J."/>
            <person name="Bisova K."/>
            <person name="Chen C.J."/>
            <person name="Elias M."/>
            <person name="Gendler K."/>
            <person name="Hauser C."/>
            <person name="Lamb M.R."/>
            <person name="Ledford H."/>
            <person name="Long J.C."/>
            <person name="Minagawa J."/>
            <person name="Page M.D."/>
            <person name="Pan J."/>
            <person name="Pootakham W."/>
            <person name="Roje S."/>
            <person name="Rose A."/>
            <person name="Stahlberg E."/>
            <person name="Terauchi A.M."/>
            <person name="Yang P."/>
            <person name="Ball S."/>
            <person name="Bowler C."/>
            <person name="Dieckmann C.L."/>
            <person name="Gladyshev V.N."/>
            <person name="Green P."/>
            <person name="Jorgensen R."/>
            <person name="Mayfield S."/>
            <person name="Mueller-Roeber B."/>
            <person name="Rajamani S."/>
            <person name="Sayre R.T."/>
            <person name="Brokstein P."/>
            <person name="Dubchak I."/>
            <person name="Goodstein D."/>
            <person name="Hornick L."/>
            <person name="Huang Y.W."/>
            <person name="Jhaveri J."/>
            <person name="Luo Y."/>
            <person name="Martinez D."/>
            <person name="Ngau W.C."/>
            <person name="Otillar B."/>
            <person name="Poliakov A."/>
            <person name="Porter A."/>
            <person name="Szajkowski L."/>
            <person name="Werner G."/>
            <person name="Zhou K."/>
            <person name="Grigoriev I.V."/>
            <person name="Rokhsar D.S."/>
            <person name="Grossman A.R."/>
        </authorList>
    </citation>
    <scope>NUCLEOTIDE SEQUENCE [LARGE SCALE GENOMIC DNA]</scope>
    <source>
        <strain evidence="3">CC-503</strain>
    </source>
</reference>